<feature type="region of interest" description="Disordered" evidence="1">
    <location>
        <begin position="677"/>
        <end position="699"/>
    </location>
</feature>
<feature type="compositionally biased region" description="Polar residues" evidence="1">
    <location>
        <begin position="1152"/>
        <end position="1161"/>
    </location>
</feature>
<feature type="region of interest" description="Disordered" evidence="1">
    <location>
        <begin position="1088"/>
        <end position="1109"/>
    </location>
</feature>
<feature type="region of interest" description="Disordered" evidence="1">
    <location>
        <begin position="135"/>
        <end position="173"/>
    </location>
</feature>
<name>A0AA38UD19_9AGAR</name>
<dbReference type="EMBL" id="MU806259">
    <property type="protein sequence ID" value="KAJ3837256.1"/>
    <property type="molecule type" value="Genomic_DNA"/>
</dbReference>
<feature type="region of interest" description="Disordered" evidence="1">
    <location>
        <begin position="211"/>
        <end position="234"/>
    </location>
</feature>
<feature type="compositionally biased region" description="Polar residues" evidence="1">
    <location>
        <begin position="953"/>
        <end position="964"/>
    </location>
</feature>
<evidence type="ECO:0000256" key="1">
    <source>
        <dbReference type="SAM" id="MobiDB-lite"/>
    </source>
</evidence>
<feature type="compositionally biased region" description="Low complexity" evidence="1">
    <location>
        <begin position="211"/>
        <end position="232"/>
    </location>
</feature>
<feature type="compositionally biased region" description="Low complexity" evidence="1">
    <location>
        <begin position="723"/>
        <end position="737"/>
    </location>
</feature>
<feature type="compositionally biased region" description="Polar residues" evidence="1">
    <location>
        <begin position="444"/>
        <end position="457"/>
    </location>
</feature>
<feature type="region of interest" description="Disordered" evidence="1">
    <location>
        <begin position="336"/>
        <end position="359"/>
    </location>
</feature>
<protein>
    <submittedName>
        <fullName evidence="2">Uncharacterized protein</fullName>
    </submittedName>
</protein>
<feature type="compositionally biased region" description="Polar residues" evidence="1">
    <location>
        <begin position="992"/>
        <end position="1006"/>
    </location>
</feature>
<feature type="region of interest" description="Disordered" evidence="1">
    <location>
        <begin position="1290"/>
        <end position="1365"/>
    </location>
</feature>
<feature type="compositionally biased region" description="Basic and acidic residues" evidence="1">
    <location>
        <begin position="139"/>
        <end position="156"/>
    </location>
</feature>
<feature type="region of interest" description="Disordered" evidence="1">
    <location>
        <begin position="71"/>
        <end position="98"/>
    </location>
</feature>
<feature type="compositionally biased region" description="Polar residues" evidence="1">
    <location>
        <begin position="1308"/>
        <end position="1318"/>
    </location>
</feature>
<sequence>MGRIDHLIFPFFLPFPGFSVFPLPFTTPSASPAGVCFPSLRLLGSSSSLIFCSTRSLLAGTMSIIQPTRSRPLAPLPLEDGPHSGSSSIPSGGFGQSPESAMVEEIFNNPDVWSVQFGEPNSADVVNLSAKVPHSGRISLDDGTSRRERTTVRDHPSSGASPKIHKKRSKSARVPEGYHLKRRSKLQVEAFTLKPFESRHRIMPYLSSASSVSDSSSIASSTPSLNSSLPTISDEDSIRSKLNSVPTAPVKWRGMQDIEEGPNESLSLVALMESSNNISPRAAERMSILWSHQNIFRAFPTPKGIDSYDSHEGSLGSQSSAKSTGSTMEAVTGAFPLTDLGDSSQTGVMKPRRNVPPLTISTTTTRMTTTTTTTVITVQSPARSSPASMTVISASATWSILELYGDSPKPSPKIPKLPKTSGHLDRSFKASDLQLPGRPPKTAFATNFPSQRSLHTESTSGLVELPADFVIPELPRLKPKLKGPRLSPPSQMRITMVKDLDLPSALGKEVSKDRKNGGAVRPLPQVPQREQSTPSSVPPLPSQSTTVPPPQKPSHSSLQPAEKAFPAVSHTGVAHTKKSALRSKMIPPPPLYLDSPLPPLPSNAVQPPKMAQEAKATSNTTRPLIILHKPKAGEVAAVKDVNVKPKKLEKKPPAVVSVTQRNQNLAVPQLTLSLQPADPVTDSLAPARPSRRDVISPLPSPLLDRLHALESLPGKKFSSPPVSAHRPSASESSPRSAGHLSLSPPPAKSLTKKGLRKSASISSMPRLTPEFPLPDASVLAQRFRKNSATGVTRPTLAPNVQVVVPPPQKPSKMRLELNSKDAGVSSFTELAASSIPAASETKVDDGIVQKVDIARGSSDGLLPNSRDALKKVEFPLLDPSHEVASPASKNLSRPQPLFTHRKGVSLHSIDTRPVFKTHKKSSSAVAFKIPAAEHPFPDAATLAKRLAVRKESNASGSKPTSTSEHIPKKDLISGTNRPNPLSSASDHKQHTSETVMENTAKLSSEATIGEIRIQAPTIPRPSHTKNASTSVLHQKPAHSLKKMLSHTSLGVSSPALHSATRSQNGSTFIRGANIRDVPLPNASVLAQRKKVSSSSSSRSYGDVSDAFTPSTMSAVVPSPALVKVRLGGGARVPLAAPEPVVASASSVSQLTQQMSEVSSHPIQVENVVKGPLSHSRSRSVSGARAPKASSPPKPSMPIHTLARESPALQVPKGDSNRRAPSPGPGILVRNRAASPGPTSALHVRFLPVQKDSGVSFNAPPVEELTERGRMLNYGGESSRGRQLSNIEVVSPRGRSASLVSPSKEFGKNQRSTSATAFSRNHPLPPVPLSAEGYSSDDPVSAGSSRGRISPFPSRPVSRASTLTGV</sequence>
<feature type="region of interest" description="Disordered" evidence="1">
    <location>
        <begin position="1152"/>
        <end position="1237"/>
    </location>
</feature>
<comment type="caution">
    <text evidence="2">The sequence shown here is derived from an EMBL/GenBank/DDBJ whole genome shotgun (WGS) entry which is preliminary data.</text>
</comment>
<feature type="region of interest" description="Disordered" evidence="1">
    <location>
        <begin position="508"/>
        <end position="560"/>
    </location>
</feature>
<feature type="region of interest" description="Disordered" evidence="1">
    <location>
        <begin position="949"/>
        <end position="1006"/>
    </location>
</feature>
<gene>
    <name evidence="2" type="ORF">F5878DRAFT_710925</name>
</gene>
<feature type="compositionally biased region" description="Polar residues" evidence="1">
    <location>
        <begin position="973"/>
        <end position="984"/>
    </location>
</feature>
<keyword evidence="3" id="KW-1185">Reference proteome</keyword>
<feature type="compositionally biased region" description="Pro residues" evidence="1">
    <location>
        <begin position="536"/>
        <end position="552"/>
    </location>
</feature>
<dbReference type="Proteomes" id="UP001163846">
    <property type="component" value="Unassembled WGS sequence"/>
</dbReference>
<evidence type="ECO:0000313" key="3">
    <source>
        <dbReference type="Proteomes" id="UP001163846"/>
    </source>
</evidence>
<feature type="region of interest" description="Disordered" evidence="1">
    <location>
        <begin position="714"/>
        <end position="772"/>
    </location>
</feature>
<reference evidence="2" key="1">
    <citation type="submission" date="2022-08" db="EMBL/GenBank/DDBJ databases">
        <authorList>
            <consortium name="DOE Joint Genome Institute"/>
            <person name="Min B."/>
            <person name="Riley R."/>
            <person name="Sierra-Patev S."/>
            <person name="Naranjo-Ortiz M."/>
            <person name="Looney B."/>
            <person name="Konkel Z."/>
            <person name="Slot J.C."/>
            <person name="Sakamoto Y."/>
            <person name="Steenwyk J.L."/>
            <person name="Rokas A."/>
            <person name="Carro J."/>
            <person name="Camarero S."/>
            <person name="Ferreira P."/>
            <person name="Molpeceres G."/>
            <person name="Ruiz-Duenas F.J."/>
            <person name="Serrano A."/>
            <person name="Henrissat B."/>
            <person name="Drula E."/>
            <person name="Hughes K.W."/>
            <person name="Mata J.L."/>
            <person name="Ishikawa N.K."/>
            <person name="Vargas-Isla R."/>
            <person name="Ushijima S."/>
            <person name="Smith C.A."/>
            <person name="Ahrendt S."/>
            <person name="Andreopoulos W."/>
            <person name="He G."/>
            <person name="Labutti K."/>
            <person name="Lipzen A."/>
            <person name="Ng V."/>
            <person name="Sandor L."/>
            <person name="Barry K."/>
            <person name="Martinez A.T."/>
            <person name="Xiao Y."/>
            <person name="Gibbons J.G."/>
            <person name="Terashima K."/>
            <person name="Hibbett D.S."/>
            <person name="Grigoriev I.V."/>
        </authorList>
    </citation>
    <scope>NUCLEOTIDE SEQUENCE</scope>
    <source>
        <strain evidence="2">TFB9207</strain>
    </source>
</reference>
<feature type="region of interest" description="Disordered" evidence="1">
    <location>
        <begin position="430"/>
        <end position="457"/>
    </location>
</feature>
<accession>A0AA38UD19</accession>
<proteinExistence type="predicted"/>
<organism evidence="2 3">
    <name type="scientific">Lentinula raphanica</name>
    <dbReference type="NCBI Taxonomy" id="153919"/>
    <lineage>
        <taxon>Eukaryota</taxon>
        <taxon>Fungi</taxon>
        <taxon>Dikarya</taxon>
        <taxon>Basidiomycota</taxon>
        <taxon>Agaricomycotina</taxon>
        <taxon>Agaricomycetes</taxon>
        <taxon>Agaricomycetidae</taxon>
        <taxon>Agaricales</taxon>
        <taxon>Marasmiineae</taxon>
        <taxon>Omphalotaceae</taxon>
        <taxon>Lentinula</taxon>
    </lineage>
</organism>
<evidence type="ECO:0000313" key="2">
    <source>
        <dbReference type="EMBL" id="KAJ3837256.1"/>
    </source>
</evidence>